<dbReference type="EMBL" id="JAPDIA010000002">
    <property type="protein sequence ID" value="MDG0808857.1"/>
    <property type="molecule type" value="Genomic_DNA"/>
</dbReference>
<gene>
    <name evidence="2" type="ORF">OMP40_05225</name>
</gene>
<sequence>MPAALRSIGSPPRTFAPEPPSISRLKPEGPPSVSNARFIAAPMRSGDISATMTKIVFDGPSLGRLS</sequence>
<protein>
    <submittedName>
        <fullName evidence="2">Uncharacterized protein</fullName>
    </submittedName>
</protein>
<dbReference type="Proteomes" id="UP001153404">
    <property type="component" value="Unassembled WGS sequence"/>
</dbReference>
<name>A0A9X4QSR5_9BACL</name>
<comment type="caution">
    <text evidence="2">The sequence shown here is derived from an EMBL/GenBank/DDBJ whole genome shotgun (WGS) entry which is preliminary data.</text>
</comment>
<evidence type="ECO:0000313" key="3">
    <source>
        <dbReference type="Proteomes" id="UP001153404"/>
    </source>
</evidence>
<reference evidence="2" key="1">
    <citation type="submission" date="2022-10" db="EMBL/GenBank/DDBJ databases">
        <title>Comparative genomic analysis of Cohnella hashimotonis sp. nov., isolated from the International Space Station.</title>
        <authorList>
            <person name="Simpson A."/>
            <person name="Venkateswaran K."/>
        </authorList>
    </citation>
    <scope>NUCLEOTIDE SEQUENCE</scope>
    <source>
        <strain evidence="2">DSM 28161</strain>
    </source>
</reference>
<keyword evidence="3" id="KW-1185">Reference proteome</keyword>
<dbReference type="RefSeq" id="WP_277529723.1">
    <property type="nucleotide sequence ID" value="NZ_JAPDIA010000002.1"/>
</dbReference>
<accession>A0A9X4QSR5</accession>
<dbReference type="AlphaFoldDB" id="A0A9X4QSR5"/>
<evidence type="ECO:0000313" key="2">
    <source>
        <dbReference type="EMBL" id="MDG0808857.1"/>
    </source>
</evidence>
<proteinExistence type="predicted"/>
<evidence type="ECO:0000256" key="1">
    <source>
        <dbReference type="SAM" id="MobiDB-lite"/>
    </source>
</evidence>
<feature type="region of interest" description="Disordered" evidence="1">
    <location>
        <begin position="1"/>
        <end position="35"/>
    </location>
</feature>
<organism evidence="2 3">
    <name type="scientific">Cohnella rhizosphaerae</name>
    <dbReference type="NCBI Taxonomy" id="1457232"/>
    <lineage>
        <taxon>Bacteria</taxon>
        <taxon>Bacillati</taxon>
        <taxon>Bacillota</taxon>
        <taxon>Bacilli</taxon>
        <taxon>Bacillales</taxon>
        <taxon>Paenibacillaceae</taxon>
        <taxon>Cohnella</taxon>
    </lineage>
</organism>